<name>A0A842HE11_9BACT</name>
<dbReference type="CDD" id="cd00565">
    <property type="entry name" value="Ubl_ThiS"/>
    <property type="match status" value="1"/>
</dbReference>
<protein>
    <submittedName>
        <fullName evidence="1">Sulfur carrier protein ThiS</fullName>
    </submittedName>
</protein>
<keyword evidence="2" id="KW-1185">Reference proteome</keyword>
<dbReference type="InterPro" id="IPR010035">
    <property type="entry name" value="Thi_S"/>
</dbReference>
<evidence type="ECO:0000313" key="1">
    <source>
        <dbReference type="EMBL" id="MBC2593581.1"/>
    </source>
</evidence>
<dbReference type="SUPFAM" id="SSF54285">
    <property type="entry name" value="MoaD/ThiS"/>
    <property type="match status" value="1"/>
</dbReference>
<accession>A0A842HE11</accession>
<proteinExistence type="predicted"/>
<dbReference type="PANTHER" id="PTHR34472:SF1">
    <property type="entry name" value="SULFUR CARRIER PROTEIN THIS"/>
    <property type="match status" value="1"/>
</dbReference>
<dbReference type="Gene3D" id="3.10.20.30">
    <property type="match status" value="1"/>
</dbReference>
<dbReference type="Pfam" id="PF02597">
    <property type="entry name" value="ThiS"/>
    <property type="match status" value="1"/>
</dbReference>
<evidence type="ECO:0000313" key="2">
    <source>
        <dbReference type="Proteomes" id="UP000546464"/>
    </source>
</evidence>
<gene>
    <name evidence="1" type="primary">thiS</name>
    <name evidence="1" type="ORF">H5P28_04830</name>
</gene>
<comment type="caution">
    <text evidence="1">The sequence shown here is derived from an EMBL/GenBank/DDBJ whole genome shotgun (WGS) entry which is preliminary data.</text>
</comment>
<dbReference type="AlphaFoldDB" id="A0A842HE11"/>
<dbReference type="Proteomes" id="UP000546464">
    <property type="component" value="Unassembled WGS sequence"/>
</dbReference>
<dbReference type="InterPro" id="IPR016155">
    <property type="entry name" value="Mopterin_synth/thiamin_S_b"/>
</dbReference>
<sequence length="70" mass="7455">MSDKIHITANGKPYVIAAQATLPEFLDTLGLAPERVVVERNREALTPAETLKATLANGDNLEIVRIVAGG</sequence>
<dbReference type="InterPro" id="IPR003749">
    <property type="entry name" value="ThiS/MoaD-like"/>
</dbReference>
<dbReference type="EMBL" id="JACHVB010000014">
    <property type="protein sequence ID" value="MBC2593581.1"/>
    <property type="molecule type" value="Genomic_DNA"/>
</dbReference>
<dbReference type="RefSeq" id="WP_185674586.1">
    <property type="nucleotide sequence ID" value="NZ_JACHVB010000014.1"/>
</dbReference>
<organism evidence="1 2">
    <name type="scientific">Ruficoccus amylovorans</name>
    <dbReference type="NCBI Taxonomy" id="1804625"/>
    <lineage>
        <taxon>Bacteria</taxon>
        <taxon>Pseudomonadati</taxon>
        <taxon>Verrucomicrobiota</taxon>
        <taxon>Opitutia</taxon>
        <taxon>Puniceicoccales</taxon>
        <taxon>Cerasicoccaceae</taxon>
        <taxon>Ruficoccus</taxon>
    </lineage>
</organism>
<dbReference type="InterPro" id="IPR012675">
    <property type="entry name" value="Beta-grasp_dom_sf"/>
</dbReference>
<dbReference type="PANTHER" id="PTHR34472">
    <property type="entry name" value="SULFUR CARRIER PROTEIN THIS"/>
    <property type="match status" value="1"/>
</dbReference>
<dbReference type="NCBIfam" id="TIGR01683">
    <property type="entry name" value="thiS"/>
    <property type="match status" value="1"/>
</dbReference>
<reference evidence="1 2" key="1">
    <citation type="submission" date="2020-07" db="EMBL/GenBank/DDBJ databases">
        <authorList>
            <person name="Feng X."/>
        </authorList>
    </citation>
    <scope>NUCLEOTIDE SEQUENCE [LARGE SCALE GENOMIC DNA]</scope>
    <source>
        <strain evidence="1 2">JCM31066</strain>
    </source>
</reference>